<reference evidence="9" key="1">
    <citation type="journal article" date="2019" name="Int. J. Syst. Evol. Microbiol.">
        <title>The Global Catalogue of Microorganisms (GCM) 10K type strain sequencing project: providing services to taxonomists for standard genome sequencing and annotation.</title>
        <authorList>
            <consortium name="The Broad Institute Genomics Platform"/>
            <consortium name="The Broad Institute Genome Sequencing Center for Infectious Disease"/>
            <person name="Wu L."/>
            <person name="Ma J."/>
        </authorList>
    </citation>
    <scope>NUCLEOTIDE SEQUENCE [LARGE SCALE GENOMIC DNA]</scope>
    <source>
        <strain evidence="9">KCTC 42644</strain>
    </source>
</reference>
<dbReference type="SMART" id="SM00847">
    <property type="entry name" value="HA2"/>
    <property type="match status" value="1"/>
</dbReference>
<proteinExistence type="predicted"/>
<dbReference type="InterPro" id="IPR013689">
    <property type="entry name" value="RNA_helicase_ATP-dep_HrpB_C"/>
</dbReference>
<evidence type="ECO:0000256" key="1">
    <source>
        <dbReference type="ARBA" id="ARBA00022741"/>
    </source>
</evidence>
<dbReference type="Pfam" id="PF00271">
    <property type="entry name" value="Helicase_C"/>
    <property type="match status" value="1"/>
</dbReference>
<feature type="region of interest" description="Disordered" evidence="5">
    <location>
        <begin position="787"/>
        <end position="817"/>
    </location>
</feature>
<dbReference type="SMART" id="SM00490">
    <property type="entry name" value="HELICc"/>
    <property type="match status" value="1"/>
</dbReference>
<dbReference type="InterPro" id="IPR014001">
    <property type="entry name" value="Helicase_ATP-bd"/>
</dbReference>
<dbReference type="SUPFAM" id="SSF52540">
    <property type="entry name" value="P-loop containing nucleoside triphosphate hydrolases"/>
    <property type="match status" value="1"/>
</dbReference>
<dbReference type="NCBIfam" id="TIGR01970">
    <property type="entry name" value="DEAH_box_HrpB"/>
    <property type="match status" value="1"/>
</dbReference>
<keyword evidence="4" id="KW-0067">ATP-binding</keyword>
<dbReference type="Pfam" id="PF08482">
    <property type="entry name" value="HrpB_C"/>
    <property type="match status" value="1"/>
</dbReference>
<dbReference type="GO" id="GO:0016787">
    <property type="term" value="F:hydrolase activity"/>
    <property type="evidence" value="ECO:0007669"/>
    <property type="project" value="UniProtKB-KW"/>
</dbReference>
<dbReference type="Gene3D" id="1.20.120.1080">
    <property type="match status" value="1"/>
</dbReference>
<dbReference type="PIRSF" id="PIRSF005496">
    <property type="entry name" value="ATP_hel_hrpB"/>
    <property type="match status" value="1"/>
</dbReference>
<dbReference type="InterPro" id="IPR002464">
    <property type="entry name" value="DNA/RNA_helicase_DEAH_CS"/>
</dbReference>
<comment type="caution">
    <text evidence="8">The sequence shown here is derived from an EMBL/GenBank/DDBJ whole genome shotgun (WGS) entry which is preliminary data.</text>
</comment>
<keyword evidence="3 8" id="KW-0347">Helicase</keyword>
<evidence type="ECO:0000256" key="3">
    <source>
        <dbReference type="ARBA" id="ARBA00022806"/>
    </source>
</evidence>
<protein>
    <submittedName>
        <fullName evidence="8">ATP-dependent helicase HrpB</fullName>
        <ecNumber evidence="8">3.6.4.13</ecNumber>
    </submittedName>
</protein>
<gene>
    <name evidence="8" type="primary">hrpB</name>
    <name evidence="8" type="ORF">ACFOMD_15480</name>
</gene>
<sequence length="817" mass="87517">MTDLPVLYVLPELIAALDAGRNAVLVAPPGAGKTTAVAPALLDRPWAEGQRILLLSPRRLAARAAAERMASLRGEPAGRTIGYRTRLDSKISAATRVEVLTEGVFTNLIQRDPELAGVAAVLFDEVHERSLEGDFGLALALDAQGALRPDLRIVAMSATLDGAKYARLLDGPVIEAQGRMYPVAHRYLGRRADERIEDAVARAIGQALREEEGSLLAFLPGAAEIERTAERLAPPADVEVHKLYGALDGSVQRAAIEPAPAGRRKVVLATSIAETSLTIDGVRVVIDSGLARRPRYERATGLTRLVTERASQAAVAQRAGRAGRTAPGVAWRLWEEGETRGLPPFDPPEILESDLTGLVLDLAIWGVADPGQLQWLDPPPAAAVAEARDRLKLLDAIDADARPTEHGKRIAGLPLPPRLAHMLVAGAELGIGTMAAKMAVLITERGLGGRDADAETRLRNWDRSRDRRSQAAAAMAQRWVKLVGAGRDEAGGDAAGLAIALAYPDRVARRRGDAWLMRNGRAVKLDAADPLAKQEWLAVAEASGAAAGARILLAAPIELATVERLFGGAIEKRQRVSFDTATGAVSAEETRSLGAITLARRPVERPDPAAITGALLDGVRATGLDKLPWSEGAQALRGRVAFLREGGEELPDLSDAALLDRLDDWLAPLLAGKRRLESVDAGALAQAVENLLDWSQRQTLDRQAPTRLSTPAGTSHAIDYAAEGGPAVELRVQELFGLAEHPVIGRNRVPLTLVLLSPAYRPIQKTRDLPGFWRGSWRAVQAEMKGRYPKHPWPDDPAAAKATTRTKNAAARDARHD</sequence>
<dbReference type="SMART" id="SM00487">
    <property type="entry name" value="DEXDc"/>
    <property type="match status" value="1"/>
</dbReference>
<evidence type="ECO:0000313" key="8">
    <source>
        <dbReference type="EMBL" id="MFC3713973.1"/>
    </source>
</evidence>
<dbReference type="InterPro" id="IPR007502">
    <property type="entry name" value="Helicase-assoc_dom"/>
</dbReference>
<dbReference type="InterPro" id="IPR001650">
    <property type="entry name" value="Helicase_C-like"/>
</dbReference>
<dbReference type="GO" id="GO:0003724">
    <property type="term" value="F:RNA helicase activity"/>
    <property type="evidence" value="ECO:0007669"/>
    <property type="project" value="UniProtKB-EC"/>
</dbReference>
<keyword evidence="2 8" id="KW-0378">Hydrolase</keyword>
<evidence type="ECO:0000256" key="2">
    <source>
        <dbReference type="ARBA" id="ARBA00022801"/>
    </source>
</evidence>
<evidence type="ECO:0000256" key="5">
    <source>
        <dbReference type="SAM" id="MobiDB-lite"/>
    </source>
</evidence>
<evidence type="ECO:0000256" key="4">
    <source>
        <dbReference type="ARBA" id="ARBA00022840"/>
    </source>
</evidence>
<dbReference type="InterPro" id="IPR011545">
    <property type="entry name" value="DEAD/DEAH_box_helicase_dom"/>
</dbReference>
<dbReference type="CDD" id="cd18791">
    <property type="entry name" value="SF2_C_RHA"/>
    <property type="match status" value="1"/>
</dbReference>
<dbReference type="PANTHER" id="PTHR43519:SF1">
    <property type="entry name" value="ATP-DEPENDENT RNA HELICASE HRPB"/>
    <property type="match status" value="1"/>
</dbReference>
<organism evidence="8 9">
    <name type="scientific">Sphingoaurantiacus capsulatus</name>
    <dbReference type="NCBI Taxonomy" id="1771310"/>
    <lineage>
        <taxon>Bacteria</taxon>
        <taxon>Pseudomonadati</taxon>
        <taxon>Pseudomonadota</taxon>
        <taxon>Alphaproteobacteria</taxon>
        <taxon>Sphingomonadales</taxon>
        <taxon>Sphingosinicellaceae</taxon>
        <taxon>Sphingoaurantiacus</taxon>
    </lineage>
</organism>
<dbReference type="InterPro" id="IPR049614">
    <property type="entry name" value="HrpB_DEXH"/>
</dbReference>
<evidence type="ECO:0000259" key="7">
    <source>
        <dbReference type="PROSITE" id="PS51194"/>
    </source>
</evidence>
<dbReference type="InterPro" id="IPR010225">
    <property type="entry name" value="HrpB"/>
</dbReference>
<dbReference type="InterPro" id="IPR027417">
    <property type="entry name" value="P-loop_NTPase"/>
</dbReference>
<feature type="domain" description="Helicase ATP-binding" evidence="6">
    <location>
        <begin position="14"/>
        <end position="178"/>
    </location>
</feature>
<dbReference type="PROSITE" id="PS00690">
    <property type="entry name" value="DEAH_ATP_HELICASE"/>
    <property type="match status" value="1"/>
</dbReference>
<dbReference type="Pfam" id="PF00270">
    <property type="entry name" value="DEAD"/>
    <property type="match status" value="1"/>
</dbReference>
<dbReference type="CDD" id="cd17990">
    <property type="entry name" value="DEXHc_HrpB"/>
    <property type="match status" value="1"/>
</dbReference>
<feature type="compositionally biased region" description="Low complexity" evidence="5">
    <location>
        <begin position="796"/>
        <end position="809"/>
    </location>
</feature>
<evidence type="ECO:0000313" key="9">
    <source>
        <dbReference type="Proteomes" id="UP001595615"/>
    </source>
</evidence>
<feature type="domain" description="Helicase C-terminal" evidence="7">
    <location>
        <begin position="195"/>
        <end position="366"/>
    </location>
</feature>
<keyword evidence="1" id="KW-0547">Nucleotide-binding</keyword>
<dbReference type="PANTHER" id="PTHR43519">
    <property type="entry name" value="ATP-DEPENDENT RNA HELICASE HRPB"/>
    <property type="match status" value="1"/>
</dbReference>
<accession>A0ABV7XE01</accession>
<name>A0ABV7XE01_9SPHN</name>
<dbReference type="PROSITE" id="PS51194">
    <property type="entry name" value="HELICASE_CTER"/>
    <property type="match status" value="1"/>
</dbReference>
<dbReference type="RefSeq" id="WP_380862976.1">
    <property type="nucleotide sequence ID" value="NZ_JBHRXV010000011.1"/>
</dbReference>
<keyword evidence="9" id="KW-1185">Reference proteome</keyword>
<dbReference type="Proteomes" id="UP001595615">
    <property type="component" value="Unassembled WGS sequence"/>
</dbReference>
<dbReference type="PROSITE" id="PS51192">
    <property type="entry name" value="HELICASE_ATP_BIND_1"/>
    <property type="match status" value="1"/>
</dbReference>
<dbReference type="EMBL" id="JBHRXV010000011">
    <property type="protein sequence ID" value="MFC3713973.1"/>
    <property type="molecule type" value="Genomic_DNA"/>
</dbReference>
<dbReference type="Gene3D" id="3.40.50.300">
    <property type="entry name" value="P-loop containing nucleotide triphosphate hydrolases"/>
    <property type="match status" value="2"/>
</dbReference>
<dbReference type="EC" id="3.6.4.13" evidence="8"/>
<evidence type="ECO:0000259" key="6">
    <source>
        <dbReference type="PROSITE" id="PS51192"/>
    </source>
</evidence>